<comment type="caution">
    <text evidence="2">The sequence shown here is derived from an EMBL/GenBank/DDBJ whole genome shotgun (WGS) entry which is preliminary data.</text>
</comment>
<sequence>MQNNLQLTQSKTIDDKALWAIADRTEKQVQAADSKFERMLDENKQRQSQTDDLRSKALAKENDIRLQRQQDQNLQSKNENKRVETSQSAEHAQISRSDKSTTAQPFDTNKGDKAEKVLSNRYPTQNKRRIYKVKN</sequence>
<name>A0ABT5F9W9_9GAMM</name>
<keyword evidence="3" id="KW-1185">Reference proteome</keyword>
<feature type="region of interest" description="Disordered" evidence="1">
    <location>
        <begin position="37"/>
        <end position="135"/>
    </location>
</feature>
<evidence type="ECO:0000313" key="2">
    <source>
        <dbReference type="EMBL" id="MDC2888325.1"/>
    </source>
</evidence>
<evidence type="ECO:0000313" key="3">
    <source>
        <dbReference type="Proteomes" id="UP001528411"/>
    </source>
</evidence>
<feature type="compositionally biased region" description="Basic and acidic residues" evidence="1">
    <location>
        <begin position="37"/>
        <end position="68"/>
    </location>
</feature>
<dbReference type="RefSeq" id="WP_272179971.1">
    <property type="nucleotide sequence ID" value="NZ_JAQOMS010000002.1"/>
</dbReference>
<feature type="compositionally biased region" description="Basic and acidic residues" evidence="1">
    <location>
        <begin position="109"/>
        <end position="118"/>
    </location>
</feature>
<organism evidence="2 3">
    <name type="scientific">Psychrosphaera algicola</name>
    <dbReference type="NCBI Taxonomy" id="3023714"/>
    <lineage>
        <taxon>Bacteria</taxon>
        <taxon>Pseudomonadati</taxon>
        <taxon>Pseudomonadota</taxon>
        <taxon>Gammaproteobacteria</taxon>
        <taxon>Alteromonadales</taxon>
        <taxon>Pseudoalteromonadaceae</taxon>
        <taxon>Psychrosphaera</taxon>
    </lineage>
</organism>
<proteinExistence type="predicted"/>
<dbReference type="EMBL" id="JAQOMS010000002">
    <property type="protein sequence ID" value="MDC2888325.1"/>
    <property type="molecule type" value="Genomic_DNA"/>
</dbReference>
<accession>A0ABT5F9W9</accession>
<reference evidence="2 3" key="1">
    <citation type="submission" date="2023-01" db="EMBL/GenBank/DDBJ databases">
        <title>Psychrosphaera sp. nov., isolated from marine algae.</title>
        <authorList>
            <person name="Bayburt H."/>
            <person name="Choi B.J."/>
            <person name="Kim J.M."/>
            <person name="Choi D.G."/>
            <person name="Jeon C.O."/>
        </authorList>
    </citation>
    <scope>NUCLEOTIDE SEQUENCE [LARGE SCALE GENOMIC DNA]</scope>
    <source>
        <strain evidence="2 3">G1-22</strain>
    </source>
</reference>
<dbReference type="Proteomes" id="UP001528411">
    <property type="component" value="Unassembled WGS sequence"/>
</dbReference>
<evidence type="ECO:0000256" key="1">
    <source>
        <dbReference type="SAM" id="MobiDB-lite"/>
    </source>
</evidence>
<protein>
    <submittedName>
        <fullName evidence="2">Uncharacterized protein</fullName>
    </submittedName>
</protein>
<feature type="compositionally biased region" description="Basic residues" evidence="1">
    <location>
        <begin position="126"/>
        <end position="135"/>
    </location>
</feature>
<gene>
    <name evidence="2" type="ORF">PN838_05470</name>
</gene>